<gene>
    <name evidence="1" type="ORF">OUZ56_013067</name>
</gene>
<proteinExistence type="predicted"/>
<accession>A0ABQ9Z4S9</accession>
<name>A0ABQ9Z4S9_9CRUS</name>
<evidence type="ECO:0000313" key="2">
    <source>
        <dbReference type="Proteomes" id="UP001234178"/>
    </source>
</evidence>
<dbReference type="EMBL" id="JAOYFB010000002">
    <property type="protein sequence ID" value="KAK4007906.1"/>
    <property type="molecule type" value="Genomic_DNA"/>
</dbReference>
<dbReference type="Proteomes" id="UP001234178">
    <property type="component" value="Unassembled WGS sequence"/>
</dbReference>
<evidence type="ECO:0000313" key="1">
    <source>
        <dbReference type="EMBL" id="KAK4007906.1"/>
    </source>
</evidence>
<sequence length="99" mass="11413">MENIYQPQCETSRPSTKAESLSLVHQVMDYSKRYSFVDSMSVEGKRSSVLRLRGSYTPYIQRRVTERRNIALEIKVKKDGGKLLTKKRIASLTAMVQDK</sequence>
<organism evidence="1 2">
    <name type="scientific">Daphnia magna</name>
    <dbReference type="NCBI Taxonomy" id="35525"/>
    <lineage>
        <taxon>Eukaryota</taxon>
        <taxon>Metazoa</taxon>
        <taxon>Ecdysozoa</taxon>
        <taxon>Arthropoda</taxon>
        <taxon>Crustacea</taxon>
        <taxon>Branchiopoda</taxon>
        <taxon>Diplostraca</taxon>
        <taxon>Cladocera</taxon>
        <taxon>Anomopoda</taxon>
        <taxon>Daphniidae</taxon>
        <taxon>Daphnia</taxon>
    </lineage>
</organism>
<protein>
    <submittedName>
        <fullName evidence="1">Uncharacterized protein</fullName>
    </submittedName>
</protein>
<comment type="caution">
    <text evidence="1">The sequence shown here is derived from an EMBL/GenBank/DDBJ whole genome shotgun (WGS) entry which is preliminary data.</text>
</comment>
<keyword evidence="2" id="KW-1185">Reference proteome</keyword>
<reference evidence="1 2" key="1">
    <citation type="journal article" date="2023" name="Nucleic Acids Res.">
        <title>The hologenome of Daphnia magna reveals possible DNA methylation and microbiome-mediated evolution of the host genome.</title>
        <authorList>
            <person name="Chaturvedi A."/>
            <person name="Li X."/>
            <person name="Dhandapani V."/>
            <person name="Marshall H."/>
            <person name="Kissane S."/>
            <person name="Cuenca-Cambronero M."/>
            <person name="Asole G."/>
            <person name="Calvet F."/>
            <person name="Ruiz-Romero M."/>
            <person name="Marangio P."/>
            <person name="Guigo R."/>
            <person name="Rago D."/>
            <person name="Mirbahai L."/>
            <person name="Eastwood N."/>
            <person name="Colbourne J.K."/>
            <person name="Zhou J."/>
            <person name="Mallon E."/>
            <person name="Orsini L."/>
        </authorList>
    </citation>
    <scope>NUCLEOTIDE SEQUENCE [LARGE SCALE GENOMIC DNA]</scope>
    <source>
        <strain evidence="1">LRV0_1</strain>
    </source>
</reference>